<keyword evidence="1" id="KW-0325">Glycoprotein</keyword>
<protein>
    <submittedName>
        <fullName evidence="5">Fatty acyl-CoA hydrolase, medium chain</fullName>
    </submittedName>
</protein>
<feature type="domain" description="Carboxylesterase type B" evidence="4">
    <location>
        <begin position="83"/>
        <end position="232"/>
    </location>
</feature>
<evidence type="ECO:0000256" key="2">
    <source>
        <dbReference type="SAM" id="MobiDB-lite"/>
    </source>
</evidence>
<dbReference type="AlphaFoldDB" id="A0AAE1LU14"/>
<feature type="compositionally biased region" description="Low complexity" evidence="2">
    <location>
        <begin position="52"/>
        <end position="76"/>
    </location>
</feature>
<gene>
    <name evidence="5" type="ORF">KUF71_024186</name>
</gene>
<feature type="transmembrane region" description="Helical" evidence="3">
    <location>
        <begin position="9"/>
        <end position="31"/>
    </location>
</feature>
<dbReference type="InterPro" id="IPR029058">
    <property type="entry name" value="AB_hydrolase_fold"/>
</dbReference>
<dbReference type="Pfam" id="PF00135">
    <property type="entry name" value="COesterase"/>
    <property type="match status" value="1"/>
</dbReference>
<evidence type="ECO:0000313" key="5">
    <source>
        <dbReference type="EMBL" id="KAK3930829.1"/>
    </source>
</evidence>
<reference evidence="5" key="2">
    <citation type="journal article" date="2023" name="BMC Genomics">
        <title>Pest status, molecular evolution, and epigenetic factors derived from the genome assembly of Frankliniella fusca, a thysanopteran phytovirus vector.</title>
        <authorList>
            <person name="Catto M.A."/>
            <person name="Labadie P.E."/>
            <person name="Jacobson A.L."/>
            <person name="Kennedy G.G."/>
            <person name="Srinivasan R."/>
            <person name="Hunt B.G."/>
        </authorList>
    </citation>
    <scope>NUCLEOTIDE SEQUENCE</scope>
    <source>
        <strain evidence="5">PL_HMW_Pooled</strain>
    </source>
</reference>
<dbReference type="EMBL" id="JAHWGI010001412">
    <property type="protein sequence ID" value="KAK3930829.1"/>
    <property type="molecule type" value="Genomic_DNA"/>
</dbReference>
<dbReference type="InterPro" id="IPR050309">
    <property type="entry name" value="Type-B_Carboxylest/Lipase"/>
</dbReference>
<dbReference type="GO" id="GO:0016787">
    <property type="term" value="F:hydrolase activity"/>
    <property type="evidence" value="ECO:0007669"/>
    <property type="project" value="UniProtKB-KW"/>
</dbReference>
<proteinExistence type="predicted"/>
<dbReference type="PANTHER" id="PTHR11559">
    <property type="entry name" value="CARBOXYLESTERASE"/>
    <property type="match status" value="1"/>
</dbReference>
<evidence type="ECO:0000256" key="3">
    <source>
        <dbReference type="SAM" id="Phobius"/>
    </source>
</evidence>
<keyword evidence="6" id="KW-1185">Reference proteome</keyword>
<dbReference type="SUPFAM" id="SSF53474">
    <property type="entry name" value="alpha/beta-Hydrolases"/>
    <property type="match status" value="1"/>
</dbReference>
<comment type="caution">
    <text evidence="5">The sequence shown here is derived from an EMBL/GenBank/DDBJ whole genome shotgun (WGS) entry which is preliminary data.</text>
</comment>
<keyword evidence="3" id="KW-1133">Transmembrane helix</keyword>
<name>A0AAE1LU14_9NEOP</name>
<keyword evidence="3" id="KW-0812">Transmembrane</keyword>
<dbReference type="Gene3D" id="3.40.50.1820">
    <property type="entry name" value="alpha/beta hydrolase"/>
    <property type="match status" value="1"/>
</dbReference>
<reference evidence="5" key="1">
    <citation type="submission" date="2021-07" db="EMBL/GenBank/DDBJ databases">
        <authorList>
            <person name="Catto M.A."/>
            <person name="Jacobson A."/>
            <person name="Kennedy G."/>
            <person name="Labadie P."/>
            <person name="Hunt B.G."/>
            <person name="Srinivasan R."/>
        </authorList>
    </citation>
    <scope>NUCLEOTIDE SEQUENCE</scope>
    <source>
        <strain evidence="5">PL_HMW_Pooled</strain>
        <tissue evidence="5">Head</tissue>
    </source>
</reference>
<dbReference type="InterPro" id="IPR019819">
    <property type="entry name" value="Carboxylesterase_B_CS"/>
</dbReference>
<evidence type="ECO:0000259" key="4">
    <source>
        <dbReference type="Pfam" id="PF00135"/>
    </source>
</evidence>
<evidence type="ECO:0000313" key="6">
    <source>
        <dbReference type="Proteomes" id="UP001219518"/>
    </source>
</evidence>
<dbReference type="PROSITE" id="PS00941">
    <property type="entry name" value="CARBOXYLESTERASE_B_2"/>
    <property type="match status" value="1"/>
</dbReference>
<keyword evidence="5" id="KW-0378">Hydrolase</keyword>
<dbReference type="Proteomes" id="UP001219518">
    <property type="component" value="Unassembled WGS sequence"/>
</dbReference>
<keyword evidence="3" id="KW-0472">Membrane</keyword>
<dbReference type="InterPro" id="IPR002018">
    <property type="entry name" value="CarbesteraseB"/>
</dbReference>
<evidence type="ECO:0000256" key="1">
    <source>
        <dbReference type="ARBA" id="ARBA00023180"/>
    </source>
</evidence>
<accession>A0AAE1LU14</accession>
<organism evidence="5 6">
    <name type="scientific">Frankliniella fusca</name>
    <dbReference type="NCBI Taxonomy" id="407009"/>
    <lineage>
        <taxon>Eukaryota</taxon>
        <taxon>Metazoa</taxon>
        <taxon>Ecdysozoa</taxon>
        <taxon>Arthropoda</taxon>
        <taxon>Hexapoda</taxon>
        <taxon>Insecta</taxon>
        <taxon>Pterygota</taxon>
        <taxon>Neoptera</taxon>
        <taxon>Paraneoptera</taxon>
        <taxon>Thysanoptera</taxon>
        <taxon>Terebrantia</taxon>
        <taxon>Thripoidea</taxon>
        <taxon>Thripidae</taxon>
        <taxon>Frankliniella</taxon>
    </lineage>
</organism>
<feature type="region of interest" description="Disordered" evidence="2">
    <location>
        <begin position="35"/>
        <end position="81"/>
    </location>
</feature>
<sequence>MATRRRKGAWIGFGALLMIIIAAAVAIAIVLTNKDDKATTNPPPMTSRTEEPGTTTNQPTTASPPTTTSPSTTTTERPPPVVTVTARGGALRGQWVTVPEENFTYAAFRGIPYAQPPVGPLRFKAPLPVASWFGVRDATTEGSECLQSPSFMVSNLTGSEDCLYLNVYTPLPEGVKKLPVYFFIHGGLFMLGSGSSTLYGPDFFMLKNMVVVTINYRLNALECCHQLQQDMSEAQGLSITDNTRFQETSFDWNRSS</sequence>